<dbReference type="OrthoDB" id="9949035at2"/>
<protein>
    <submittedName>
        <fullName evidence="3">Uncharacterized protein</fullName>
    </submittedName>
</protein>
<keyword evidence="2" id="KW-1133">Transmembrane helix</keyword>
<comment type="caution">
    <text evidence="3">The sequence shown here is derived from an EMBL/GenBank/DDBJ whole genome shotgun (WGS) entry which is preliminary data.</text>
</comment>
<proteinExistence type="predicted"/>
<evidence type="ECO:0000256" key="2">
    <source>
        <dbReference type="SAM" id="Phobius"/>
    </source>
</evidence>
<reference evidence="3 4" key="1">
    <citation type="submission" date="2018-02" db="EMBL/GenBank/DDBJ databases">
        <title>Comparative genomes isolates from brazilian mangrove.</title>
        <authorList>
            <person name="Araujo J.E."/>
            <person name="Taketani R.G."/>
            <person name="Silva M.C.P."/>
            <person name="Loureco M.V."/>
            <person name="Andreote F.D."/>
        </authorList>
    </citation>
    <scope>NUCLEOTIDE SEQUENCE [LARGE SCALE GENOMIC DNA]</scope>
    <source>
        <strain evidence="3 4">NAP PRIS-MGV</strain>
    </source>
</reference>
<evidence type="ECO:0000313" key="3">
    <source>
        <dbReference type="EMBL" id="PQO27774.1"/>
    </source>
</evidence>
<feature type="transmembrane region" description="Helical" evidence="2">
    <location>
        <begin position="218"/>
        <end position="238"/>
    </location>
</feature>
<feature type="transmembrane region" description="Helical" evidence="2">
    <location>
        <begin position="244"/>
        <end position="266"/>
    </location>
</feature>
<dbReference type="EMBL" id="PUIB01000027">
    <property type="protein sequence ID" value="PQO27774.1"/>
    <property type="molecule type" value="Genomic_DNA"/>
</dbReference>
<name>A0A2S8F757_9BACT</name>
<keyword evidence="2" id="KW-0472">Membrane</keyword>
<dbReference type="Proteomes" id="UP000239388">
    <property type="component" value="Unassembled WGS sequence"/>
</dbReference>
<feature type="region of interest" description="Disordered" evidence="1">
    <location>
        <begin position="1"/>
        <end position="26"/>
    </location>
</feature>
<dbReference type="RefSeq" id="WP_105359324.1">
    <property type="nucleotide sequence ID" value="NZ_PUIB01000027.1"/>
</dbReference>
<feature type="transmembrane region" description="Helical" evidence="2">
    <location>
        <begin position="186"/>
        <end position="206"/>
    </location>
</feature>
<feature type="transmembrane region" description="Helical" evidence="2">
    <location>
        <begin position="30"/>
        <end position="49"/>
    </location>
</feature>
<evidence type="ECO:0000256" key="1">
    <source>
        <dbReference type="SAM" id="MobiDB-lite"/>
    </source>
</evidence>
<evidence type="ECO:0000313" key="4">
    <source>
        <dbReference type="Proteomes" id="UP000239388"/>
    </source>
</evidence>
<feature type="transmembrane region" description="Helical" evidence="2">
    <location>
        <begin position="116"/>
        <end position="134"/>
    </location>
</feature>
<feature type="transmembrane region" description="Helical" evidence="2">
    <location>
        <begin position="146"/>
        <end position="166"/>
    </location>
</feature>
<organism evidence="3 4">
    <name type="scientific">Blastopirellula marina</name>
    <dbReference type="NCBI Taxonomy" id="124"/>
    <lineage>
        <taxon>Bacteria</taxon>
        <taxon>Pseudomonadati</taxon>
        <taxon>Planctomycetota</taxon>
        <taxon>Planctomycetia</taxon>
        <taxon>Pirellulales</taxon>
        <taxon>Pirellulaceae</taxon>
        <taxon>Blastopirellula</taxon>
    </lineage>
</organism>
<keyword evidence="2" id="KW-0812">Transmembrane</keyword>
<sequence>MDWLEKLNAERRGDSAPPKPPPQEPEPPRLAIIALGLLVMGHLAAFSGYNEHQGFRFAATFQAITLGFWIGAGSGPFWLRWGIFGLSAPYFRLLIDPDPGSRFGSRMRIQDSPLEIGLLILFIALTSYVLPRVLSPVRAKRTVPQYAISELMLSIGAVALICVLWRPEFTQLDPSPVFQRRYVEESFVLLPLSIVVASVGSVLCFSSPATRKTVFWRAIGVCGVMPFFCYFVLGYFGVYMFDDFTFATILTFPVAVVLLYPLDFAANGFGVRWLRKLDERPPADEAGVSAGEDVYY</sequence>
<dbReference type="AlphaFoldDB" id="A0A2S8F757"/>
<gene>
    <name evidence="3" type="ORF">C5Y98_27160</name>
</gene>
<feature type="compositionally biased region" description="Basic and acidic residues" evidence="1">
    <location>
        <begin position="1"/>
        <end position="14"/>
    </location>
</feature>
<accession>A0A2S8F757</accession>
<feature type="transmembrane region" description="Helical" evidence="2">
    <location>
        <begin position="61"/>
        <end position="79"/>
    </location>
</feature>